<gene>
    <name evidence="3" type="ORF">SAMN04488557_2147</name>
</gene>
<feature type="transmembrane region" description="Helical" evidence="2">
    <location>
        <begin position="7"/>
        <end position="26"/>
    </location>
</feature>
<sequence length="75" mass="8502">MAMQWIVLWGGTAIAASILAGILAGIKNRDLSYWIGWSFVVPPAVIWLLFLPKNKGPRPRQPRLDEIDRRENGPY</sequence>
<keyword evidence="2" id="KW-0472">Membrane</keyword>
<evidence type="ECO:0000256" key="2">
    <source>
        <dbReference type="SAM" id="Phobius"/>
    </source>
</evidence>
<dbReference type="OrthoDB" id="7933625at2"/>
<dbReference type="STRING" id="51670.SAMN04488557_2147"/>
<feature type="region of interest" description="Disordered" evidence="1">
    <location>
        <begin position="54"/>
        <end position="75"/>
    </location>
</feature>
<dbReference type="EMBL" id="FPCH01000002">
    <property type="protein sequence ID" value="SFV33898.1"/>
    <property type="molecule type" value="Genomic_DNA"/>
</dbReference>
<keyword evidence="4" id="KW-1185">Reference proteome</keyword>
<evidence type="ECO:0000256" key="1">
    <source>
        <dbReference type="SAM" id="MobiDB-lite"/>
    </source>
</evidence>
<evidence type="ECO:0000313" key="3">
    <source>
        <dbReference type="EMBL" id="SFV33898.1"/>
    </source>
</evidence>
<reference evidence="4" key="1">
    <citation type="submission" date="2016-10" db="EMBL/GenBank/DDBJ databases">
        <authorList>
            <person name="Varghese N."/>
            <person name="Submissions S."/>
        </authorList>
    </citation>
    <scope>NUCLEOTIDE SEQUENCE [LARGE SCALE GENOMIC DNA]</scope>
    <source>
        <strain evidence="4">DSM 1565</strain>
    </source>
</reference>
<name>A0A1I7NGY2_9HYPH</name>
<dbReference type="AlphaFoldDB" id="A0A1I7NGY2"/>
<protein>
    <submittedName>
        <fullName evidence="3">Uncharacterized protein</fullName>
    </submittedName>
</protein>
<keyword evidence="2" id="KW-0812">Transmembrane</keyword>
<evidence type="ECO:0000313" key="4">
    <source>
        <dbReference type="Proteomes" id="UP000199423"/>
    </source>
</evidence>
<keyword evidence="2" id="KW-1133">Transmembrane helix</keyword>
<organism evidence="3 4">
    <name type="scientific">Hyphomicrobium facile</name>
    <dbReference type="NCBI Taxonomy" id="51670"/>
    <lineage>
        <taxon>Bacteria</taxon>
        <taxon>Pseudomonadati</taxon>
        <taxon>Pseudomonadota</taxon>
        <taxon>Alphaproteobacteria</taxon>
        <taxon>Hyphomicrobiales</taxon>
        <taxon>Hyphomicrobiaceae</taxon>
        <taxon>Hyphomicrobium</taxon>
    </lineage>
</organism>
<feature type="compositionally biased region" description="Basic and acidic residues" evidence="1">
    <location>
        <begin position="62"/>
        <end position="75"/>
    </location>
</feature>
<feature type="transmembrane region" description="Helical" evidence="2">
    <location>
        <begin position="32"/>
        <end position="51"/>
    </location>
</feature>
<proteinExistence type="predicted"/>
<dbReference type="RefSeq" id="WP_092868174.1">
    <property type="nucleotide sequence ID" value="NZ_FPCH01000002.1"/>
</dbReference>
<dbReference type="Proteomes" id="UP000199423">
    <property type="component" value="Unassembled WGS sequence"/>
</dbReference>
<accession>A0A1I7NGY2</accession>